<name>A0A6G9Y6E4_9NOCA</name>
<organism evidence="2 3">
    <name type="scientific">Nocardia arthritidis</name>
    <dbReference type="NCBI Taxonomy" id="228602"/>
    <lineage>
        <taxon>Bacteria</taxon>
        <taxon>Bacillati</taxon>
        <taxon>Actinomycetota</taxon>
        <taxon>Actinomycetes</taxon>
        <taxon>Mycobacteriales</taxon>
        <taxon>Nocardiaceae</taxon>
        <taxon>Nocardia</taxon>
    </lineage>
</organism>
<dbReference type="EMBL" id="CP046172">
    <property type="protein sequence ID" value="QIS08781.1"/>
    <property type="molecule type" value="Genomic_DNA"/>
</dbReference>
<gene>
    <name evidence="2" type="ORF">F5544_04335</name>
</gene>
<dbReference type="Proteomes" id="UP000503540">
    <property type="component" value="Chromosome"/>
</dbReference>
<sequence length="90" mass="9685">MPHAPHRPGPRPIMITATAIADLITGLDIDLDPATLAPDLPLDQQGLDSMDITTLLIAVEKTFAVKIPTTDADETLTLNQLADHINSVHR</sequence>
<dbReference type="Pfam" id="PF00550">
    <property type="entry name" value="PP-binding"/>
    <property type="match status" value="1"/>
</dbReference>
<evidence type="ECO:0000313" key="3">
    <source>
        <dbReference type="Proteomes" id="UP000503540"/>
    </source>
</evidence>
<dbReference type="InterPro" id="IPR009081">
    <property type="entry name" value="PP-bd_ACP"/>
</dbReference>
<dbReference type="Gene3D" id="1.10.1200.10">
    <property type="entry name" value="ACP-like"/>
    <property type="match status" value="1"/>
</dbReference>
<evidence type="ECO:0000313" key="2">
    <source>
        <dbReference type="EMBL" id="QIS08781.1"/>
    </source>
</evidence>
<dbReference type="KEGG" id="nah:F5544_04335"/>
<reference evidence="2 3" key="1">
    <citation type="journal article" date="2019" name="ACS Chem. Biol.">
        <title>Identification and Mobilization of a Cryptic Antibiotic Biosynthesis Gene Locus from a Human-Pathogenic Nocardia Isolate.</title>
        <authorList>
            <person name="Herisse M."/>
            <person name="Ishida K."/>
            <person name="Porter J.L."/>
            <person name="Howden B."/>
            <person name="Hertweck C."/>
            <person name="Stinear T.P."/>
            <person name="Pidot S.J."/>
        </authorList>
    </citation>
    <scope>NUCLEOTIDE SEQUENCE [LARGE SCALE GENOMIC DNA]</scope>
    <source>
        <strain evidence="2 3">AUSMDU00012717</strain>
    </source>
</reference>
<dbReference type="AlphaFoldDB" id="A0A6G9Y6E4"/>
<keyword evidence="3" id="KW-1185">Reference proteome</keyword>
<proteinExistence type="predicted"/>
<dbReference type="InterPro" id="IPR036736">
    <property type="entry name" value="ACP-like_sf"/>
</dbReference>
<dbReference type="SUPFAM" id="SSF47336">
    <property type="entry name" value="ACP-like"/>
    <property type="match status" value="1"/>
</dbReference>
<accession>A0A6G9Y6E4</accession>
<evidence type="ECO:0000259" key="1">
    <source>
        <dbReference type="PROSITE" id="PS50075"/>
    </source>
</evidence>
<protein>
    <recommendedName>
        <fullName evidence="1">Carrier domain-containing protein</fullName>
    </recommendedName>
</protein>
<dbReference type="PROSITE" id="PS50075">
    <property type="entry name" value="CARRIER"/>
    <property type="match status" value="1"/>
</dbReference>
<feature type="domain" description="Carrier" evidence="1">
    <location>
        <begin position="11"/>
        <end position="89"/>
    </location>
</feature>